<dbReference type="SUPFAM" id="SSF55729">
    <property type="entry name" value="Acyl-CoA N-acyltransferases (Nat)"/>
    <property type="match status" value="1"/>
</dbReference>
<accession>A0A1T1AWR0</accession>
<evidence type="ECO:0000259" key="1">
    <source>
        <dbReference type="PROSITE" id="PS51186"/>
    </source>
</evidence>
<dbReference type="InterPro" id="IPR000182">
    <property type="entry name" value="GNAT_dom"/>
</dbReference>
<feature type="domain" description="N-acetyltransferase" evidence="1">
    <location>
        <begin position="1"/>
        <end position="140"/>
    </location>
</feature>
<dbReference type="PROSITE" id="PS51186">
    <property type="entry name" value="GNAT"/>
    <property type="match status" value="1"/>
</dbReference>
<keyword evidence="2" id="KW-0808">Transferase</keyword>
<comment type="caution">
    <text evidence="2">The sequence shown here is derived from an EMBL/GenBank/DDBJ whole genome shotgun (WGS) entry which is preliminary data.</text>
</comment>
<name>A0A1T1AWR0_RHOFE</name>
<reference evidence="2 3" key="1">
    <citation type="submission" date="2017-01" db="EMBL/GenBank/DDBJ databases">
        <title>Genome sequencing of Rhodoferax fermentans JCM 7819.</title>
        <authorList>
            <person name="Kim Y.J."/>
            <person name="Farh M.E.-A."/>
            <person name="Yang D.-C."/>
        </authorList>
    </citation>
    <scope>NUCLEOTIDE SEQUENCE [LARGE SCALE GENOMIC DNA]</scope>
    <source>
        <strain evidence="2 3">JCM 7819</strain>
    </source>
</reference>
<dbReference type="STRING" id="28066.RF819_18290"/>
<dbReference type="EMBL" id="MTJN01000002">
    <property type="protein sequence ID" value="OOV08395.1"/>
    <property type="molecule type" value="Genomic_DNA"/>
</dbReference>
<dbReference type="Pfam" id="PF00583">
    <property type="entry name" value="Acetyltransf_1"/>
    <property type="match status" value="1"/>
</dbReference>
<dbReference type="Proteomes" id="UP000190750">
    <property type="component" value="Unassembled WGS sequence"/>
</dbReference>
<dbReference type="AlphaFoldDB" id="A0A1T1AWR0"/>
<dbReference type="OrthoDB" id="9787920at2"/>
<evidence type="ECO:0000313" key="3">
    <source>
        <dbReference type="Proteomes" id="UP000190750"/>
    </source>
</evidence>
<organism evidence="2 3">
    <name type="scientific">Rhodoferax fermentans</name>
    <dbReference type="NCBI Taxonomy" id="28066"/>
    <lineage>
        <taxon>Bacteria</taxon>
        <taxon>Pseudomonadati</taxon>
        <taxon>Pseudomonadota</taxon>
        <taxon>Betaproteobacteria</taxon>
        <taxon>Burkholderiales</taxon>
        <taxon>Comamonadaceae</taxon>
        <taxon>Rhodoferax</taxon>
    </lineage>
</organism>
<keyword evidence="3" id="KW-1185">Reference proteome</keyword>
<proteinExistence type="predicted"/>
<sequence length="144" mass="15936">MTYTLTITDVADENIRQAILAPLRAYNDSQAGPSQGRPLVIQVIDPMGATLGGLWGYTGYGWLFTQLLVVPESLRGQGVGTQVMQLAETEAITRACHSAWLDTFEFQARGFYERLGYSCFAELPNYPVGFSRFFMKKGLTAQPT</sequence>
<protein>
    <submittedName>
        <fullName evidence="2">GNAT family N-acetyltransferase</fullName>
    </submittedName>
</protein>
<evidence type="ECO:0000313" key="2">
    <source>
        <dbReference type="EMBL" id="OOV08395.1"/>
    </source>
</evidence>
<dbReference type="RefSeq" id="WP_078366279.1">
    <property type="nucleotide sequence ID" value="NZ_MTJN01000002.1"/>
</dbReference>
<dbReference type="CDD" id="cd04301">
    <property type="entry name" value="NAT_SF"/>
    <property type="match status" value="1"/>
</dbReference>
<dbReference type="GO" id="GO:0016747">
    <property type="term" value="F:acyltransferase activity, transferring groups other than amino-acyl groups"/>
    <property type="evidence" value="ECO:0007669"/>
    <property type="project" value="InterPro"/>
</dbReference>
<gene>
    <name evidence="2" type="ORF">RF819_18290</name>
</gene>
<dbReference type="InterPro" id="IPR016181">
    <property type="entry name" value="Acyl_CoA_acyltransferase"/>
</dbReference>
<dbReference type="Gene3D" id="3.40.630.30">
    <property type="match status" value="1"/>
</dbReference>